<dbReference type="EMBL" id="PKLZ01000008">
    <property type="protein sequence ID" value="PLW82503.1"/>
    <property type="molecule type" value="Genomic_DNA"/>
</dbReference>
<sequence>MTLQDKHVLITGPTAGIGRTTALALAAQGASLTLLCRNPDKGAALADEITAAGGVAPTVVMLDMASLASVRQAAQECLELGRPVDVLLNNAGIVNTSRRTTVDGFEETLAVNHFAPFLLTGLLLPTMLEVPGARIVNVASAAHAFVRGMGFDDLHAEHGYKTFREYGRSKLANILFTRSLAQRLAAYPVTVNSLHPGAVSTSLGTQNGGVMSRIVPLLIKPFFRTPEQGAQTSIYLCTSDAVAGTSGEYFANCKPVRPKPWARDEEAAQQLWRITEESVGFQYPV</sequence>
<reference evidence="4" key="1">
    <citation type="submission" date="2017-11" db="EMBL/GenBank/DDBJ databases">
        <title>The draft genome sequence of Chromatocurvus sp. F02.</title>
        <authorList>
            <person name="Du Z.-J."/>
            <person name="Chang Y.-Q."/>
        </authorList>
    </citation>
    <scope>NUCLEOTIDE SEQUENCE [LARGE SCALE GENOMIC DNA]</scope>
    <source>
        <strain evidence="4">F02</strain>
    </source>
</reference>
<dbReference type="GO" id="GO:0016491">
    <property type="term" value="F:oxidoreductase activity"/>
    <property type="evidence" value="ECO:0007669"/>
    <property type="project" value="UniProtKB-KW"/>
</dbReference>
<comment type="similarity">
    <text evidence="2">Belongs to the short-chain dehydrogenases/reductases (SDR) family.</text>
</comment>
<keyword evidence="4" id="KW-1185">Reference proteome</keyword>
<dbReference type="CDD" id="cd05327">
    <property type="entry name" value="retinol-DH_like_SDR_c_like"/>
    <property type="match status" value="1"/>
</dbReference>
<evidence type="ECO:0000313" key="4">
    <source>
        <dbReference type="Proteomes" id="UP000234845"/>
    </source>
</evidence>
<gene>
    <name evidence="3" type="ORF">CWI75_12185</name>
</gene>
<dbReference type="OrthoDB" id="5786478at2"/>
<dbReference type="Gene3D" id="3.40.50.720">
    <property type="entry name" value="NAD(P)-binding Rossmann-like Domain"/>
    <property type="match status" value="1"/>
</dbReference>
<dbReference type="InterPro" id="IPR036291">
    <property type="entry name" value="NAD(P)-bd_dom_sf"/>
</dbReference>
<protein>
    <submittedName>
        <fullName evidence="3">Alcohol dehydrogenase</fullName>
    </submittedName>
</protein>
<organism evidence="3 4">
    <name type="scientific">Kineobactrum sediminis</name>
    <dbReference type="NCBI Taxonomy" id="1905677"/>
    <lineage>
        <taxon>Bacteria</taxon>
        <taxon>Pseudomonadati</taxon>
        <taxon>Pseudomonadota</taxon>
        <taxon>Gammaproteobacteria</taxon>
        <taxon>Cellvibrionales</taxon>
        <taxon>Halieaceae</taxon>
        <taxon>Kineobactrum</taxon>
    </lineage>
</organism>
<evidence type="ECO:0000313" key="3">
    <source>
        <dbReference type="EMBL" id="PLW82503.1"/>
    </source>
</evidence>
<evidence type="ECO:0000256" key="1">
    <source>
        <dbReference type="ARBA" id="ARBA00023002"/>
    </source>
</evidence>
<dbReference type="Pfam" id="PF00106">
    <property type="entry name" value="adh_short"/>
    <property type="match status" value="1"/>
</dbReference>
<proteinExistence type="inferred from homology"/>
<dbReference type="PRINTS" id="PR00080">
    <property type="entry name" value="SDRFAMILY"/>
</dbReference>
<dbReference type="PANTHER" id="PTHR43157">
    <property type="entry name" value="PHOSPHATIDYLINOSITOL-GLYCAN BIOSYNTHESIS CLASS F PROTEIN-RELATED"/>
    <property type="match status" value="1"/>
</dbReference>
<accession>A0A2N5Y282</accession>
<dbReference type="AlphaFoldDB" id="A0A2N5Y282"/>
<dbReference type="InterPro" id="IPR002347">
    <property type="entry name" value="SDR_fam"/>
</dbReference>
<keyword evidence="1" id="KW-0560">Oxidoreductase</keyword>
<dbReference type="PRINTS" id="PR00081">
    <property type="entry name" value="GDHRDH"/>
</dbReference>
<dbReference type="PANTHER" id="PTHR43157:SF31">
    <property type="entry name" value="PHOSPHATIDYLINOSITOL-GLYCAN BIOSYNTHESIS CLASS F PROTEIN"/>
    <property type="match status" value="1"/>
</dbReference>
<comment type="caution">
    <text evidence="3">The sequence shown here is derived from an EMBL/GenBank/DDBJ whole genome shotgun (WGS) entry which is preliminary data.</text>
</comment>
<dbReference type="Proteomes" id="UP000234845">
    <property type="component" value="Unassembled WGS sequence"/>
</dbReference>
<dbReference type="SUPFAM" id="SSF51735">
    <property type="entry name" value="NAD(P)-binding Rossmann-fold domains"/>
    <property type="match status" value="1"/>
</dbReference>
<evidence type="ECO:0000256" key="2">
    <source>
        <dbReference type="RuleBase" id="RU000363"/>
    </source>
</evidence>
<name>A0A2N5Y282_9GAMM</name>
<dbReference type="RefSeq" id="WP_101521755.1">
    <property type="nucleotide sequence ID" value="NZ_PKLZ01000008.1"/>
</dbReference>